<evidence type="ECO:0000256" key="7">
    <source>
        <dbReference type="ARBA" id="ARBA00022989"/>
    </source>
</evidence>
<evidence type="ECO:0000256" key="12">
    <source>
        <dbReference type="RuleBase" id="RU363032"/>
    </source>
</evidence>
<dbReference type="EMBL" id="JAAEDM010000060">
    <property type="protein sequence ID" value="MBR0673144.1"/>
    <property type="molecule type" value="Genomic_DNA"/>
</dbReference>
<sequence length="229" mass="25400">MQVWSWQGFFDYLLNPFLLEGALTTLWLTAASLAVGLVLGVALALMRLSGNRGLAGLAAFYCWIFRGTPLLVQLLIIYTGLPLFGVRFSVVQAALLGLSLNEAAYLSETVRAGILSVAKGQREAALALGLRRAQVFRLVVWPQALRIIIPPLGNSVNGLLKTTSVASVISMEELLRRTQILIQERFLVLELFVVAAIYYLLMTSAWDLVQRRLERRYGRGYGTEAADRR</sequence>
<dbReference type="InterPro" id="IPR043429">
    <property type="entry name" value="ArtM/GltK/GlnP/TcyL/YhdX-like"/>
</dbReference>
<keyword evidence="3 12" id="KW-0813">Transport</keyword>
<evidence type="ECO:0000256" key="4">
    <source>
        <dbReference type="ARBA" id="ARBA00022475"/>
    </source>
</evidence>
<evidence type="ECO:0000256" key="10">
    <source>
        <dbReference type="ARBA" id="ARBA00062718"/>
    </source>
</evidence>
<dbReference type="InterPro" id="IPR010065">
    <property type="entry name" value="AA_ABC_transptr_permease_3TM"/>
</dbReference>
<comment type="similarity">
    <text evidence="2">Belongs to the binding-protein-dependent transport system permease family. HisMQ subfamily.</text>
</comment>
<dbReference type="GO" id="GO:0043190">
    <property type="term" value="C:ATP-binding cassette (ABC) transporter complex"/>
    <property type="evidence" value="ECO:0007669"/>
    <property type="project" value="InterPro"/>
</dbReference>
<keyword evidence="6" id="KW-0029">Amino-acid transport</keyword>
<evidence type="ECO:0000313" key="14">
    <source>
        <dbReference type="EMBL" id="MBR0673144.1"/>
    </source>
</evidence>
<accession>A0A9X9X165</accession>
<dbReference type="GO" id="GO:0006865">
    <property type="term" value="P:amino acid transport"/>
    <property type="evidence" value="ECO:0007669"/>
    <property type="project" value="UniProtKB-KW"/>
</dbReference>
<organism evidence="14 15">
    <name type="scientific">Neoroseomonas soli</name>
    <dbReference type="NCBI Taxonomy" id="1081025"/>
    <lineage>
        <taxon>Bacteria</taxon>
        <taxon>Pseudomonadati</taxon>
        <taxon>Pseudomonadota</taxon>
        <taxon>Alphaproteobacteria</taxon>
        <taxon>Acetobacterales</taxon>
        <taxon>Acetobacteraceae</taxon>
        <taxon>Neoroseomonas</taxon>
    </lineage>
</organism>
<dbReference type="PANTHER" id="PTHR30614:SF0">
    <property type="entry name" value="L-CYSTINE TRANSPORT SYSTEM PERMEASE PROTEIN TCYL"/>
    <property type="match status" value="1"/>
</dbReference>
<evidence type="ECO:0000259" key="13">
    <source>
        <dbReference type="PROSITE" id="PS50928"/>
    </source>
</evidence>
<dbReference type="Proteomes" id="UP001138751">
    <property type="component" value="Unassembled WGS sequence"/>
</dbReference>
<reference evidence="14" key="2">
    <citation type="journal article" date="2021" name="Syst. Appl. Microbiol.">
        <title>Roseomonas hellenica sp. nov., isolated from roots of wild-growing Alkanna tinctoria.</title>
        <authorList>
            <person name="Rat A."/>
            <person name="Naranjo H.D."/>
            <person name="Lebbe L."/>
            <person name="Cnockaert M."/>
            <person name="Krigas N."/>
            <person name="Grigoriadou K."/>
            <person name="Maloupa E."/>
            <person name="Willems A."/>
        </authorList>
    </citation>
    <scope>NUCLEOTIDE SEQUENCE</scope>
    <source>
        <strain evidence="14">LMG 31231</strain>
    </source>
</reference>
<dbReference type="FunFam" id="1.10.3720.10:FF:000006">
    <property type="entry name" value="Glutamate/aspartate ABC transporter, permease protein GltK"/>
    <property type="match status" value="1"/>
</dbReference>
<dbReference type="PANTHER" id="PTHR30614">
    <property type="entry name" value="MEMBRANE COMPONENT OF AMINO ACID ABC TRANSPORTER"/>
    <property type="match status" value="1"/>
</dbReference>
<dbReference type="InterPro" id="IPR000515">
    <property type="entry name" value="MetI-like"/>
</dbReference>
<reference evidence="14" key="1">
    <citation type="submission" date="2020-01" db="EMBL/GenBank/DDBJ databases">
        <authorList>
            <person name="Rat A."/>
        </authorList>
    </citation>
    <scope>NUCLEOTIDE SEQUENCE</scope>
    <source>
        <strain evidence="14">LMG 31231</strain>
    </source>
</reference>
<dbReference type="GO" id="GO:0022857">
    <property type="term" value="F:transmembrane transporter activity"/>
    <property type="evidence" value="ECO:0007669"/>
    <property type="project" value="InterPro"/>
</dbReference>
<keyword evidence="4" id="KW-1003">Cell membrane</keyword>
<dbReference type="NCBIfam" id="TIGR01726">
    <property type="entry name" value="HEQRo_perm_3TM"/>
    <property type="match status" value="1"/>
</dbReference>
<feature type="transmembrane region" description="Helical" evidence="12">
    <location>
        <begin position="58"/>
        <end position="81"/>
    </location>
</feature>
<keyword evidence="7 12" id="KW-1133">Transmembrane helix</keyword>
<comment type="subunit">
    <text evidence="10">The complex is composed of two ATP-binding proteins (GltL), two transmembrane proteins (GltJ and GltK) and a solute-binding protein (GltI).</text>
</comment>
<evidence type="ECO:0000256" key="3">
    <source>
        <dbReference type="ARBA" id="ARBA00022448"/>
    </source>
</evidence>
<evidence type="ECO:0000256" key="5">
    <source>
        <dbReference type="ARBA" id="ARBA00022692"/>
    </source>
</evidence>
<keyword evidence="5 12" id="KW-0812">Transmembrane</keyword>
<proteinExistence type="inferred from homology"/>
<comment type="function">
    <text evidence="9">Part of the ABC transporter complex GltIJKL involved in glutamate and aspartate uptake. Probably responsible for the translocation of the substrate across the membrane.</text>
</comment>
<feature type="domain" description="ABC transmembrane type-1" evidence="13">
    <location>
        <begin position="22"/>
        <end position="210"/>
    </location>
</feature>
<feature type="transmembrane region" description="Helical" evidence="12">
    <location>
        <begin position="186"/>
        <end position="209"/>
    </location>
</feature>
<name>A0A9X9X165_9PROT</name>
<dbReference type="SUPFAM" id="SSF161098">
    <property type="entry name" value="MetI-like"/>
    <property type="match status" value="1"/>
</dbReference>
<evidence type="ECO:0000256" key="8">
    <source>
        <dbReference type="ARBA" id="ARBA00023136"/>
    </source>
</evidence>
<keyword evidence="8 12" id="KW-0472">Membrane</keyword>
<comment type="subcellular location">
    <subcellularLocation>
        <location evidence="1">Cell inner membrane</location>
        <topology evidence="1">Multi-pass membrane protein</topology>
    </subcellularLocation>
    <subcellularLocation>
        <location evidence="12">Cell membrane</location>
        <topology evidence="12">Multi-pass membrane protein</topology>
    </subcellularLocation>
</comment>
<feature type="transmembrane region" description="Helical" evidence="12">
    <location>
        <begin position="26"/>
        <end position="46"/>
    </location>
</feature>
<evidence type="ECO:0000256" key="1">
    <source>
        <dbReference type="ARBA" id="ARBA00004429"/>
    </source>
</evidence>
<evidence type="ECO:0000256" key="6">
    <source>
        <dbReference type="ARBA" id="ARBA00022970"/>
    </source>
</evidence>
<evidence type="ECO:0000313" key="15">
    <source>
        <dbReference type="Proteomes" id="UP001138751"/>
    </source>
</evidence>
<dbReference type="AlphaFoldDB" id="A0A9X9X165"/>
<dbReference type="InterPro" id="IPR035906">
    <property type="entry name" value="MetI-like_sf"/>
</dbReference>
<protein>
    <recommendedName>
        <fullName evidence="11">Glutamate/aspartate import permease protein GltK</fullName>
    </recommendedName>
</protein>
<gene>
    <name evidence="14" type="ORF">GXW76_18355</name>
</gene>
<dbReference type="Pfam" id="PF00528">
    <property type="entry name" value="BPD_transp_1"/>
    <property type="match status" value="1"/>
</dbReference>
<dbReference type="RefSeq" id="WP_211863556.1">
    <property type="nucleotide sequence ID" value="NZ_JAAEDM010000060.1"/>
</dbReference>
<dbReference type="PROSITE" id="PS50928">
    <property type="entry name" value="ABC_TM1"/>
    <property type="match status" value="1"/>
</dbReference>
<evidence type="ECO:0000256" key="11">
    <source>
        <dbReference type="ARBA" id="ARBA00073645"/>
    </source>
</evidence>
<evidence type="ECO:0000256" key="2">
    <source>
        <dbReference type="ARBA" id="ARBA00010072"/>
    </source>
</evidence>
<dbReference type="CDD" id="cd06261">
    <property type="entry name" value="TM_PBP2"/>
    <property type="match status" value="1"/>
</dbReference>
<dbReference type="Gene3D" id="1.10.3720.10">
    <property type="entry name" value="MetI-like"/>
    <property type="match status" value="1"/>
</dbReference>
<comment type="caution">
    <text evidence="14">The sequence shown here is derived from an EMBL/GenBank/DDBJ whole genome shotgun (WGS) entry which is preliminary data.</text>
</comment>
<evidence type="ECO:0000256" key="9">
    <source>
        <dbReference type="ARBA" id="ARBA00060298"/>
    </source>
</evidence>
<keyword evidence="15" id="KW-1185">Reference proteome</keyword>